<feature type="compositionally biased region" description="Low complexity" evidence="2">
    <location>
        <begin position="42"/>
        <end position="52"/>
    </location>
</feature>
<keyword evidence="5" id="KW-1185">Reference proteome</keyword>
<dbReference type="InterPro" id="IPR036742">
    <property type="entry name" value="ATP_synth_F1_esu_sf_mt"/>
</dbReference>
<reference evidence="4 5" key="1">
    <citation type="submission" date="2024-01" db="EMBL/GenBank/DDBJ databases">
        <title>A draft genome for the cacao thread blight pathogen Marasmiellus scandens.</title>
        <authorList>
            <person name="Baruah I.K."/>
            <person name="Leung J."/>
            <person name="Bukari Y."/>
            <person name="Amoako-Attah I."/>
            <person name="Meinhardt L.W."/>
            <person name="Bailey B.A."/>
            <person name="Cohen S.P."/>
        </authorList>
    </citation>
    <scope>NUCLEOTIDE SEQUENCE [LARGE SCALE GENOMIC DNA]</scope>
    <source>
        <strain evidence="4 5">GH-19</strain>
    </source>
</reference>
<dbReference type="EMBL" id="JBANRG010000015">
    <property type="protein sequence ID" value="KAK7460374.1"/>
    <property type="molecule type" value="Genomic_DNA"/>
</dbReference>
<dbReference type="Gene3D" id="1.10.1620.20">
    <property type="entry name" value="ATP synthase, F1 complex, epsilon subunit superfamily, mitochondrial"/>
    <property type="match status" value="1"/>
</dbReference>
<evidence type="ECO:0000313" key="5">
    <source>
        <dbReference type="Proteomes" id="UP001498398"/>
    </source>
</evidence>
<dbReference type="PANTHER" id="PTHR12448">
    <property type="entry name" value="ATP SYNTHASE EPSILON CHAIN, MITOCHONDRIAL"/>
    <property type="match status" value="1"/>
</dbReference>
<comment type="caution">
    <text evidence="4">The sequence shown here is derived from an EMBL/GenBank/DDBJ whole genome shotgun (WGS) entry which is preliminary data.</text>
</comment>
<name>A0ABR1JEC8_9AGAR</name>
<evidence type="ECO:0000313" key="4">
    <source>
        <dbReference type="EMBL" id="KAK7460374.1"/>
    </source>
</evidence>
<evidence type="ECO:0000256" key="1">
    <source>
        <dbReference type="ARBA" id="ARBA00009502"/>
    </source>
</evidence>
<evidence type="ECO:0000313" key="3">
    <source>
        <dbReference type="EMBL" id="KAK7437024.1"/>
    </source>
</evidence>
<dbReference type="PANTHER" id="PTHR12448:SF0">
    <property type="entry name" value="ATP SYNTHASE SUBUNIT EPSILON, MITOCHONDRIAL"/>
    <property type="match status" value="1"/>
</dbReference>
<dbReference type="SUPFAM" id="SSF48690">
    <property type="entry name" value="Epsilon subunit of mitochondrial F1F0-ATP synthase"/>
    <property type="match status" value="1"/>
</dbReference>
<dbReference type="EMBL" id="JBANRG010000089">
    <property type="protein sequence ID" value="KAK7437024.1"/>
    <property type="molecule type" value="Genomic_DNA"/>
</dbReference>
<dbReference type="InterPro" id="IPR006721">
    <property type="entry name" value="ATP_synth_F1_esu_mt"/>
</dbReference>
<proteinExistence type="inferred from homology"/>
<sequence length="122" mass="13627">MYYRNLVLQPESKRNGPLASSNKPESELSGTFLKPNPRSPRHSSSPSTTMSSSQWRNVFTFNKYSQITAQAVRSSLKETQRLAAEKRGFTALRYQKWDDGKGGEQVVLVPESESGSKKMAAV</sequence>
<gene>
    <name evidence="4" type="ORF">VKT23_009097</name>
    <name evidence="3" type="ORF">VKT23_018840</name>
</gene>
<dbReference type="Pfam" id="PF04627">
    <property type="entry name" value="ATP-synt_Eps"/>
    <property type="match status" value="1"/>
</dbReference>
<organism evidence="4 5">
    <name type="scientific">Marasmiellus scandens</name>
    <dbReference type="NCBI Taxonomy" id="2682957"/>
    <lineage>
        <taxon>Eukaryota</taxon>
        <taxon>Fungi</taxon>
        <taxon>Dikarya</taxon>
        <taxon>Basidiomycota</taxon>
        <taxon>Agaricomycotina</taxon>
        <taxon>Agaricomycetes</taxon>
        <taxon>Agaricomycetidae</taxon>
        <taxon>Agaricales</taxon>
        <taxon>Marasmiineae</taxon>
        <taxon>Omphalotaceae</taxon>
        <taxon>Marasmiellus</taxon>
    </lineage>
</organism>
<evidence type="ECO:0000256" key="2">
    <source>
        <dbReference type="SAM" id="MobiDB-lite"/>
    </source>
</evidence>
<dbReference type="Proteomes" id="UP001498398">
    <property type="component" value="Unassembled WGS sequence"/>
</dbReference>
<dbReference type="CDD" id="cd12153">
    <property type="entry name" value="F1-ATPase_epsilon"/>
    <property type="match status" value="1"/>
</dbReference>
<protein>
    <submittedName>
        <fullName evidence="4">Uncharacterized protein</fullName>
    </submittedName>
</protein>
<feature type="region of interest" description="Disordered" evidence="2">
    <location>
        <begin position="1"/>
        <end position="52"/>
    </location>
</feature>
<accession>A0ABR1JEC8</accession>
<comment type="similarity">
    <text evidence="1">Belongs to the eukaryotic ATPase epsilon family.</text>
</comment>